<accession>G0MV34</accession>
<evidence type="ECO:0000313" key="2">
    <source>
        <dbReference type="EMBL" id="EGT44540.1"/>
    </source>
</evidence>
<sequence length="130" mass="15618">MSEKLTTNEYGRKQLLREGMTFEQFKVYVKKNFKTLKNWKTCFVLAITLRVFLYVEFVVIWVFEMWQVAPLPKFFSLRYFISQPSDQVYTYQCTFFLFTSLYVVLITDLIGLLSEKLNKSIWNARYAVIN</sequence>
<proteinExistence type="predicted"/>
<evidence type="ECO:0000256" key="1">
    <source>
        <dbReference type="SAM" id="Phobius"/>
    </source>
</evidence>
<feature type="transmembrane region" description="Helical" evidence="1">
    <location>
        <begin position="42"/>
        <end position="69"/>
    </location>
</feature>
<feature type="transmembrane region" description="Helical" evidence="1">
    <location>
        <begin position="89"/>
        <end position="113"/>
    </location>
</feature>
<keyword evidence="3" id="KW-1185">Reference proteome</keyword>
<dbReference type="Proteomes" id="UP000008068">
    <property type="component" value="Unassembled WGS sequence"/>
</dbReference>
<dbReference type="HOGENOM" id="CLU_1939964_0_0_1"/>
<keyword evidence="1" id="KW-0472">Membrane</keyword>
<dbReference type="EMBL" id="GL379813">
    <property type="protein sequence ID" value="EGT44540.1"/>
    <property type="molecule type" value="Genomic_DNA"/>
</dbReference>
<gene>
    <name evidence="2" type="ORF">CAEBREN_04983</name>
</gene>
<name>G0MV34_CAEBE</name>
<reference evidence="3" key="1">
    <citation type="submission" date="2011-07" db="EMBL/GenBank/DDBJ databases">
        <authorList>
            <consortium name="Caenorhabditis brenneri Sequencing and Analysis Consortium"/>
            <person name="Wilson R.K."/>
        </authorList>
    </citation>
    <scope>NUCLEOTIDE SEQUENCE [LARGE SCALE GENOMIC DNA]</scope>
    <source>
        <strain evidence="3">PB2801</strain>
    </source>
</reference>
<protein>
    <submittedName>
        <fullName evidence="2">Uncharacterized protein</fullName>
    </submittedName>
</protein>
<dbReference type="InParanoid" id="G0MV34"/>
<keyword evidence="1" id="KW-0812">Transmembrane</keyword>
<keyword evidence="1" id="KW-1133">Transmembrane helix</keyword>
<evidence type="ECO:0000313" key="3">
    <source>
        <dbReference type="Proteomes" id="UP000008068"/>
    </source>
</evidence>
<dbReference type="AlphaFoldDB" id="G0MV34"/>
<organism evidence="3">
    <name type="scientific">Caenorhabditis brenneri</name>
    <name type="common">Nematode worm</name>
    <dbReference type="NCBI Taxonomy" id="135651"/>
    <lineage>
        <taxon>Eukaryota</taxon>
        <taxon>Metazoa</taxon>
        <taxon>Ecdysozoa</taxon>
        <taxon>Nematoda</taxon>
        <taxon>Chromadorea</taxon>
        <taxon>Rhabditida</taxon>
        <taxon>Rhabditina</taxon>
        <taxon>Rhabditomorpha</taxon>
        <taxon>Rhabditoidea</taxon>
        <taxon>Rhabditidae</taxon>
        <taxon>Peloderinae</taxon>
        <taxon>Caenorhabditis</taxon>
    </lineage>
</organism>